<comment type="caution">
    <text evidence="1">The sequence shown here is derived from an EMBL/GenBank/DDBJ whole genome shotgun (WGS) entry which is preliminary data.</text>
</comment>
<proteinExistence type="predicted"/>
<keyword evidence="2" id="KW-1185">Reference proteome</keyword>
<keyword evidence="1" id="KW-0648">Protein biosynthesis</keyword>
<dbReference type="GO" id="GO:0003746">
    <property type="term" value="F:translation elongation factor activity"/>
    <property type="evidence" value="ECO:0007669"/>
    <property type="project" value="UniProtKB-KW"/>
</dbReference>
<dbReference type="Proteomes" id="UP001595807">
    <property type="component" value="Unassembled WGS sequence"/>
</dbReference>
<dbReference type="RefSeq" id="WP_380426218.1">
    <property type="nucleotide sequence ID" value="NZ_JBHRZV010000039.1"/>
</dbReference>
<sequence length="253" mass="29693">MKNSFFVDTAQELAIYRQFAETHQSRLADYITFLKTTYQVEELPQVMVLANHRGATEVIHQIPIPAYTNDVRMVMTPELSVWKEVYLAQLENYPPSPEVEVLRQHYAKLSDNHLLQVIGHELAHWSELFMDDFANYDAYIWFEEGMVEYISRRYFLTDEEFAAEKRANQLLVQLFQAKKGWHSLNDFGQATYEGDMASIFYEYWRSFLTIDQLVETLGSVEAVFATYQKWAEQDTTIPLLTWLMDQGLLTRAL</sequence>
<reference evidence="2" key="1">
    <citation type="journal article" date="2019" name="Int. J. Syst. Evol. Microbiol.">
        <title>The Global Catalogue of Microorganisms (GCM) 10K type strain sequencing project: providing services to taxonomists for standard genome sequencing and annotation.</title>
        <authorList>
            <consortium name="The Broad Institute Genomics Platform"/>
            <consortium name="The Broad Institute Genome Sequencing Center for Infectious Disease"/>
            <person name="Wu L."/>
            <person name="Ma J."/>
        </authorList>
    </citation>
    <scope>NUCLEOTIDE SEQUENCE [LARGE SCALE GENOMIC DNA]</scope>
    <source>
        <strain evidence="2">CCUG 67170</strain>
    </source>
</reference>
<gene>
    <name evidence="1" type="ORF">ACFORF_05455</name>
</gene>
<name>A0ABV8CVL3_9STRE</name>
<evidence type="ECO:0000313" key="2">
    <source>
        <dbReference type="Proteomes" id="UP001595807"/>
    </source>
</evidence>
<keyword evidence="1" id="KW-0251">Elongation factor</keyword>
<organism evidence="1 2">
    <name type="scientific">Streptococcus caprae</name>
    <dbReference type="NCBI Taxonomy" id="1640501"/>
    <lineage>
        <taxon>Bacteria</taxon>
        <taxon>Bacillati</taxon>
        <taxon>Bacillota</taxon>
        <taxon>Bacilli</taxon>
        <taxon>Lactobacillales</taxon>
        <taxon>Streptococcaceae</taxon>
        <taxon>Streptococcus</taxon>
    </lineage>
</organism>
<dbReference type="EMBL" id="JBHRZV010000039">
    <property type="protein sequence ID" value="MFC3928035.1"/>
    <property type="molecule type" value="Genomic_DNA"/>
</dbReference>
<protein>
    <submittedName>
        <fullName evidence="1">Elongation factor Tu</fullName>
    </submittedName>
</protein>
<accession>A0ABV8CVL3</accession>
<evidence type="ECO:0000313" key="1">
    <source>
        <dbReference type="EMBL" id="MFC3928035.1"/>
    </source>
</evidence>